<evidence type="ECO:0000256" key="2">
    <source>
        <dbReference type="ARBA" id="ARBA00006894"/>
    </source>
</evidence>
<evidence type="ECO:0000256" key="4">
    <source>
        <dbReference type="ARBA" id="ARBA00022514"/>
    </source>
</evidence>
<sequence length="94" mass="10401">VGSEVPEKRICMSLRTQPLPVNRIKTYIIQEGFMKAVIFFTKRGLKICADPEASWVRAAVKTVDNRSSARRSMTEPNPMGTQRSTSTAATLSGQ</sequence>
<dbReference type="GO" id="GO:0006955">
    <property type="term" value="P:immune response"/>
    <property type="evidence" value="ECO:0007669"/>
    <property type="project" value="InterPro"/>
</dbReference>
<evidence type="ECO:0000256" key="11">
    <source>
        <dbReference type="ARBA" id="ARBA00082676"/>
    </source>
</evidence>
<dbReference type="AlphaFoldDB" id="A0A8C6R5V1"/>
<evidence type="ECO:0000256" key="3">
    <source>
        <dbReference type="ARBA" id="ARBA00022500"/>
    </source>
</evidence>
<evidence type="ECO:0000313" key="15">
    <source>
        <dbReference type="Ensembl" id="ENSNGAP00000013469.1"/>
    </source>
</evidence>
<dbReference type="CDD" id="cd00271">
    <property type="entry name" value="Chemokine_C"/>
    <property type="match status" value="1"/>
</dbReference>
<dbReference type="FunFam" id="2.40.50.40:FF:000023">
    <property type="entry name" value="Lymphotactin isoform X1"/>
    <property type="match status" value="1"/>
</dbReference>
<comment type="similarity">
    <text evidence="2">Belongs to the intercrine gamma family.</text>
</comment>
<keyword evidence="4" id="KW-0202">Cytokine</keyword>
<feature type="region of interest" description="Disordered" evidence="13">
    <location>
        <begin position="65"/>
        <end position="94"/>
    </location>
</feature>
<keyword evidence="6" id="KW-0732">Signal</keyword>
<dbReference type="PRINTS" id="PR01731">
    <property type="entry name" value="LYMPHOTACTIN"/>
</dbReference>
<evidence type="ECO:0000256" key="5">
    <source>
        <dbReference type="ARBA" id="ARBA00022525"/>
    </source>
</evidence>
<dbReference type="InterPro" id="IPR036048">
    <property type="entry name" value="Interleukin_8-like_sf"/>
</dbReference>
<organism evidence="15 16">
    <name type="scientific">Nannospalax galili</name>
    <name type="common">Northern Israeli blind subterranean mole rat</name>
    <name type="synonym">Spalax galili</name>
    <dbReference type="NCBI Taxonomy" id="1026970"/>
    <lineage>
        <taxon>Eukaryota</taxon>
        <taxon>Metazoa</taxon>
        <taxon>Chordata</taxon>
        <taxon>Craniata</taxon>
        <taxon>Vertebrata</taxon>
        <taxon>Euteleostomi</taxon>
        <taxon>Mammalia</taxon>
        <taxon>Eutheria</taxon>
        <taxon>Euarchontoglires</taxon>
        <taxon>Glires</taxon>
        <taxon>Rodentia</taxon>
        <taxon>Myomorpha</taxon>
        <taxon>Muroidea</taxon>
        <taxon>Spalacidae</taxon>
        <taxon>Spalacinae</taxon>
        <taxon>Nannospalax</taxon>
    </lineage>
</organism>
<dbReference type="GO" id="GO:0008009">
    <property type="term" value="F:chemokine activity"/>
    <property type="evidence" value="ECO:0007669"/>
    <property type="project" value="InterPro"/>
</dbReference>
<evidence type="ECO:0000256" key="9">
    <source>
        <dbReference type="ARBA" id="ARBA00069456"/>
    </source>
</evidence>
<evidence type="ECO:0000256" key="12">
    <source>
        <dbReference type="ARBA" id="ARBA00082839"/>
    </source>
</evidence>
<keyword evidence="16" id="KW-1185">Reference proteome</keyword>
<dbReference type="Ensembl" id="ENSNGAT00000019048.1">
    <property type="protein sequence ID" value="ENSNGAP00000013469.1"/>
    <property type="gene ID" value="ENSNGAG00000015040.1"/>
</dbReference>
<protein>
    <recommendedName>
        <fullName evidence="9">Lymphotactin</fullName>
    </recommendedName>
    <alternativeName>
        <fullName evidence="11">C motif chemokine 1</fullName>
    </alternativeName>
    <alternativeName>
        <fullName evidence="10">Cytokine SCM-1</fullName>
    </alternativeName>
    <alternativeName>
        <fullName evidence="12">Small-inducible cytokine C1</fullName>
    </alternativeName>
</protein>
<reference evidence="15" key="1">
    <citation type="submission" date="2025-08" db="UniProtKB">
        <authorList>
            <consortium name="Ensembl"/>
        </authorList>
    </citation>
    <scope>IDENTIFICATION</scope>
</reference>
<evidence type="ECO:0000256" key="6">
    <source>
        <dbReference type="ARBA" id="ARBA00022729"/>
    </source>
</evidence>
<evidence type="ECO:0000259" key="14">
    <source>
        <dbReference type="SMART" id="SM00199"/>
    </source>
</evidence>
<evidence type="ECO:0000313" key="16">
    <source>
        <dbReference type="Proteomes" id="UP000694381"/>
    </source>
</evidence>
<feature type="domain" description="Chemokine interleukin-8-like" evidence="14">
    <location>
        <begin position="7"/>
        <end position="63"/>
    </location>
</feature>
<dbReference type="SMART" id="SM00199">
    <property type="entry name" value="SCY"/>
    <property type="match status" value="1"/>
</dbReference>
<dbReference type="GeneTree" id="ENSGT00940000165676"/>
<evidence type="ECO:0000256" key="13">
    <source>
        <dbReference type="SAM" id="MobiDB-lite"/>
    </source>
</evidence>
<reference evidence="15" key="2">
    <citation type="submission" date="2025-09" db="UniProtKB">
        <authorList>
            <consortium name="Ensembl"/>
        </authorList>
    </citation>
    <scope>IDENTIFICATION</scope>
</reference>
<dbReference type="Proteomes" id="UP000694381">
    <property type="component" value="Unassembled WGS sequence"/>
</dbReference>
<dbReference type="InterPro" id="IPR001811">
    <property type="entry name" value="Chemokine_IL8-like_dom"/>
</dbReference>
<dbReference type="GO" id="GO:0005615">
    <property type="term" value="C:extracellular space"/>
    <property type="evidence" value="ECO:0007669"/>
    <property type="project" value="UniProtKB-KW"/>
</dbReference>
<feature type="compositionally biased region" description="Polar residues" evidence="13">
    <location>
        <begin position="70"/>
        <end position="94"/>
    </location>
</feature>
<keyword evidence="3" id="KW-0145">Chemotaxis</keyword>
<dbReference type="InterPro" id="IPR008105">
    <property type="entry name" value="Chemokine_XCL1/XCL2"/>
</dbReference>
<comment type="subcellular location">
    <subcellularLocation>
        <location evidence="1">Secreted</location>
    </subcellularLocation>
</comment>
<evidence type="ECO:0000256" key="7">
    <source>
        <dbReference type="ARBA" id="ARBA00023157"/>
    </source>
</evidence>
<keyword evidence="5" id="KW-0964">Secreted</keyword>
<dbReference type="OMA" id="IPHPPRK"/>
<accession>A0A8C6R5V1</accession>
<keyword evidence="7" id="KW-1015">Disulfide bond</keyword>
<comment type="function">
    <text evidence="8">Chemotactic activity for lymphocytes but not for monocytes or neutrophils. In thymus, mediates medullary accumulation of thymic dendritic cells and contributes to regulatoy T cell development, playing a role in self-tolerance establishment.</text>
</comment>
<evidence type="ECO:0000256" key="8">
    <source>
        <dbReference type="ARBA" id="ARBA00057411"/>
    </source>
</evidence>
<dbReference type="Pfam" id="PF00048">
    <property type="entry name" value="IL8"/>
    <property type="match status" value="1"/>
</dbReference>
<dbReference type="SUPFAM" id="SSF54117">
    <property type="entry name" value="Interleukin 8-like chemokines"/>
    <property type="match status" value="1"/>
</dbReference>
<proteinExistence type="inferred from homology"/>
<name>A0A8C6R5V1_NANGA</name>
<evidence type="ECO:0000256" key="10">
    <source>
        <dbReference type="ARBA" id="ARBA00082556"/>
    </source>
</evidence>
<gene>
    <name evidence="15" type="primary">LOC103727123</name>
</gene>
<evidence type="ECO:0000256" key="1">
    <source>
        <dbReference type="ARBA" id="ARBA00004613"/>
    </source>
</evidence>
<dbReference type="Gene3D" id="2.40.50.40">
    <property type="match status" value="1"/>
</dbReference>